<accession>A0AA86SEH2</accession>
<reference evidence="2" key="1">
    <citation type="submission" date="2023-10" db="EMBL/GenBank/DDBJ databases">
        <authorList>
            <person name="Domelevo Entfellner J.-B."/>
        </authorList>
    </citation>
    <scope>NUCLEOTIDE SEQUENCE</scope>
</reference>
<evidence type="ECO:0000313" key="3">
    <source>
        <dbReference type="Proteomes" id="UP001189624"/>
    </source>
</evidence>
<keyword evidence="3" id="KW-1185">Reference proteome</keyword>
<organism evidence="2 3">
    <name type="scientific">Sphenostylis stenocarpa</name>
    <dbReference type="NCBI Taxonomy" id="92480"/>
    <lineage>
        <taxon>Eukaryota</taxon>
        <taxon>Viridiplantae</taxon>
        <taxon>Streptophyta</taxon>
        <taxon>Embryophyta</taxon>
        <taxon>Tracheophyta</taxon>
        <taxon>Spermatophyta</taxon>
        <taxon>Magnoliopsida</taxon>
        <taxon>eudicotyledons</taxon>
        <taxon>Gunneridae</taxon>
        <taxon>Pentapetalae</taxon>
        <taxon>rosids</taxon>
        <taxon>fabids</taxon>
        <taxon>Fabales</taxon>
        <taxon>Fabaceae</taxon>
        <taxon>Papilionoideae</taxon>
        <taxon>50 kb inversion clade</taxon>
        <taxon>NPAAA clade</taxon>
        <taxon>indigoferoid/millettioid clade</taxon>
        <taxon>Phaseoleae</taxon>
        <taxon>Sphenostylis</taxon>
    </lineage>
</organism>
<sequence length="201" mass="22365">MALHRLSKRKGCADQLNDDFPLSSPATKIRRLDAELPPIVEEEEPLPSPNEERALVLFKPLAHSSFSFTVDSDIIDGIKNNQSLWSKQCDGVVSGLQSLEKGSDELALVPWVPSPSYQFSVVDGSDNTNTELMEADDDMEEEGVGSMMMDIEQEGTYNDPTTDTSNIHYPTTHNVVTEGFQQHCLFPQLPHNTSTPITWSR</sequence>
<dbReference type="Proteomes" id="UP001189624">
    <property type="component" value="Chromosome 3"/>
</dbReference>
<evidence type="ECO:0000256" key="1">
    <source>
        <dbReference type="SAM" id="MobiDB-lite"/>
    </source>
</evidence>
<proteinExistence type="predicted"/>
<feature type="region of interest" description="Disordered" evidence="1">
    <location>
        <begin position="1"/>
        <end position="22"/>
    </location>
</feature>
<dbReference type="PANTHER" id="PTHR35510">
    <property type="entry name" value="DBH-LIKE MONOOXYGENASE"/>
    <property type="match status" value="1"/>
</dbReference>
<dbReference type="AlphaFoldDB" id="A0AA86SEH2"/>
<evidence type="ECO:0000313" key="2">
    <source>
        <dbReference type="EMBL" id="CAJ1937160.1"/>
    </source>
</evidence>
<gene>
    <name evidence="2" type="ORF">AYBTSS11_LOCUS7863</name>
</gene>
<feature type="compositionally biased region" description="Basic residues" evidence="1">
    <location>
        <begin position="1"/>
        <end position="10"/>
    </location>
</feature>
<dbReference type="Gramene" id="rna-AYBTSS11_LOCUS7863">
    <property type="protein sequence ID" value="CAJ1937160.1"/>
    <property type="gene ID" value="gene-AYBTSS11_LOCUS7863"/>
</dbReference>
<dbReference type="EMBL" id="OY731400">
    <property type="protein sequence ID" value="CAJ1937160.1"/>
    <property type="molecule type" value="Genomic_DNA"/>
</dbReference>
<protein>
    <submittedName>
        <fullName evidence="2">Uncharacterized protein</fullName>
    </submittedName>
</protein>
<dbReference type="PANTHER" id="PTHR35510:SF1">
    <property type="entry name" value="DBH-LIKE MONOOXYGENASE"/>
    <property type="match status" value="1"/>
</dbReference>
<name>A0AA86SEH2_9FABA</name>